<dbReference type="Proteomes" id="UP001142810">
    <property type="component" value="Unassembled WGS sequence"/>
</dbReference>
<gene>
    <name evidence="1" type="ORF">OPS25_08705</name>
</gene>
<proteinExistence type="predicted"/>
<sequence length="126" mass="13798">MRYFLLTAFLFLSEVAHGTSVCLGSDVSEELGHLVKVTVEDFGGDGEFTFKLETQKKINGSELDSAFLVMLDDDSPALIAGLNIDFEEEVATVDIISTDTIESQITLQYGGHCGFRITKLVARNET</sequence>
<evidence type="ECO:0000313" key="1">
    <source>
        <dbReference type="EMBL" id="MCW8108574.1"/>
    </source>
</evidence>
<protein>
    <submittedName>
        <fullName evidence="1">Uncharacterized protein</fullName>
    </submittedName>
</protein>
<name>A0ABT3P766_9ALTE</name>
<keyword evidence="2" id="KW-1185">Reference proteome</keyword>
<dbReference type="RefSeq" id="WP_265617303.1">
    <property type="nucleotide sequence ID" value="NZ_JAPFRD010000010.1"/>
</dbReference>
<evidence type="ECO:0000313" key="2">
    <source>
        <dbReference type="Proteomes" id="UP001142810"/>
    </source>
</evidence>
<reference evidence="1" key="1">
    <citation type="submission" date="2022-11" db="EMBL/GenBank/DDBJ databases">
        <title>Alteromonas sp. nov., isolated from sea water of the Qingdao.</title>
        <authorList>
            <person name="Wang Q."/>
        </authorList>
    </citation>
    <scope>NUCLEOTIDE SEQUENCE</scope>
    <source>
        <strain evidence="1">ASW11-7</strain>
    </source>
</reference>
<accession>A0ABT3P766</accession>
<comment type="caution">
    <text evidence="1">The sequence shown here is derived from an EMBL/GenBank/DDBJ whole genome shotgun (WGS) entry which is preliminary data.</text>
</comment>
<dbReference type="EMBL" id="JAPFRD010000010">
    <property type="protein sequence ID" value="MCW8108574.1"/>
    <property type="molecule type" value="Genomic_DNA"/>
</dbReference>
<organism evidence="1 2">
    <name type="scientific">Alteromonas aquimaris</name>
    <dbReference type="NCBI Taxonomy" id="2998417"/>
    <lineage>
        <taxon>Bacteria</taxon>
        <taxon>Pseudomonadati</taxon>
        <taxon>Pseudomonadota</taxon>
        <taxon>Gammaproteobacteria</taxon>
        <taxon>Alteromonadales</taxon>
        <taxon>Alteromonadaceae</taxon>
        <taxon>Alteromonas/Salinimonas group</taxon>
        <taxon>Alteromonas</taxon>
    </lineage>
</organism>